<keyword evidence="1" id="KW-0812">Transmembrane</keyword>
<feature type="transmembrane region" description="Helical" evidence="1">
    <location>
        <begin position="95"/>
        <end position="116"/>
    </location>
</feature>
<protein>
    <recommendedName>
        <fullName evidence="4">DUF1648 domain-containing protein</fullName>
    </recommendedName>
</protein>
<keyword evidence="3" id="KW-1185">Reference proteome</keyword>
<reference evidence="2 3" key="1">
    <citation type="journal article" date="2022" name="bioRxiv">
        <title>Genomics of Preaxostyla Flagellates Illuminates Evolutionary Transitions and the Path Towards Mitochondrial Loss.</title>
        <authorList>
            <person name="Novak L.V.F."/>
            <person name="Treitli S.C."/>
            <person name="Pyrih J."/>
            <person name="Halakuc P."/>
            <person name="Pipaliya S.V."/>
            <person name="Vacek V."/>
            <person name="Brzon O."/>
            <person name="Soukal P."/>
            <person name="Eme L."/>
            <person name="Dacks J.B."/>
            <person name="Karnkowska A."/>
            <person name="Elias M."/>
            <person name="Hampl V."/>
        </authorList>
    </citation>
    <scope>NUCLEOTIDE SEQUENCE [LARGE SCALE GENOMIC DNA]</scope>
    <source>
        <strain evidence="2">NAU3</strain>
        <tissue evidence="2">Gut</tissue>
    </source>
</reference>
<keyword evidence="1" id="KW-1133">Transmembrane helix</keyword>
<dbReference type="PROSITE" id="PS51257">
    <property type="entry name" value="PROKAR_LIPOPROTEIN"/>
    <property type="match status" value="1"/>
</dbReference>
<proteinExistence type="predicted"/>
<name>A0ABQ9XX32_9EUKA</name>
<evidence type="ECO:0000313" key="3">
    <source>
        <dbReference type="Proteomes" id="UP001281761"/>
    </source>
</evidence>
<dbReference type="Proteomes" id="UP001281761">
    <property type="component" value="Unassembled WGS sequence"/>
</dbReference>
<organism evidence="2 3">
    <name type="scientific">Blattamonas nauphoetae</name>
    <dbReference type="NCBI Taxonomy" id="2049346"/>
    <lineage>
        <taxon>Eukaryota</taxon>
        <taxon>Metamonada</taxon>
        <taxon>Preaxostyla</taxon>
        <taxon>Oxymonadida</taxon>
        <taxon>Blattamonas</taxon>
    </lineage>
</organism>
<evidence type="ECO:0000256" key="1">
    <source>
        <dbReference type="SAM" id="Phobius"/>
    </source>
</evidence>
<evidence type="ECO:0000313" key="2">
    <source>
        <dbReference type="EMBL" id="KAK2956040.1"/>
    </source>
</evidence>
<sequence>MKPKGIICIVCSMFILVCSCVIPTVIMYPKLPDIINVHFAIDGSKLNLMLFCVLFSVLFPTVMSTLVFLIRFCPIQVVNLPYKEYFAQGTRFKDLIDDLFVSFLEFGTVFGVYMMYVQSITFAQNMMKNPGYFIVITVWVGLIKTYGQHQPFWWDDDADDTSSDEDDLVMSFNYLEYRRDKFDEADTHTNGRSLVHALDSKREEIAELVWRYKMEKKNESSETPRLLSVLLDTVVLCCINGLTNTQIVFSWFDTHHGTLVSCLSDYRLRSLQMNTMKFYYRLFEHSPSLVWDVLRAGFASRMTKMNVEEEHDQTRQGMSRLGYNLMTFSLGGWDTAEGQGMMEAMEGEGWGDIVLSVSESWDGVGRIQNGKLFANEEFMANQLDEL</sequence>
<keyword evidence="1" id="KW-0472">Membrane</keyword>
<comment type="caution">
    <text evidence="2">The sequence shown here is derived from an EMBL/GenBank/DDBJ whole genome shotgun (WGS) entry which is preliminary data.</text>
</comment>
<feature type="transmembrane region" description="Helical" evidence="1">
    <location>
        <begin position="7"/>
        <end position="28"/>
    </location>
</feature>
<feature type="transmembrane region" description="Helical" evidence="1">
    <location>
        <begin position="48"/>
        <end position="74"/>
    </location>
</feature>
<gene>
    <name evidence="2" type="ORF">BLNAU_9016</name>
</gene>
<accession>A0ABQ9XX32</accession>
<dbReference type="EMBL" id="JARBJD010000060">
    <property type="protein sequence ID" value="KAK2956040.1"/>
    <property type="molecule type" value="Genomic_DNA"/>
</dbReference>
<evidence type="ECO:0008006" key="4">
    <source>
        <dbReference type="Google" id="ProtNLM"/>
    </source>
</evidence>